<keyword evidence="3" id="KW-0670">Pyruvate</keyword>
<evidence type="ECO:0000259" key="2">
    <source>
        <dbReference type="PROSITE" id="PS50206"/>
    </source>
</evidence>
<dbReference type="EMBL" id="FQZT01000015">
    <property type="protein sequence ID" value="SHJ77312.1"/>
    <property type="molecule type" value="Genomic_DNA"/>
</dbReference>
<dbReference type="RefSeq" id="WP_072909686.1">
    <property type="nucleotide sequence ID" value="NZ_FQZT01000015.1"/>
</dbReference>
<evidence type="ECO:0000313" key="4">
    <source>
        <dbReference type="Proteomes" id="UP000184171"/>
    </source>
</evidence>
<organism evidence="3 4">
    <name type="scientific">Malonomonas rubra DSM 5091</name>
    <dbReference type="NCBI Taxonomy" id="1122189"/>
    <lineage>
        <taxon>Bacteria</taxon>
        <taxon>Pseudomonadati</taxon>
        <taxon>Thermodesulfobacteriota</taxon>
        <taxon>Desulfuromonadia</taxon>
        <taxon>Desulfuromonadales</taxon>
        <taxon>Geopsychrobacteraceae</taxon>
        <taxon>Malonomonas</taxon>
    </lineage>
</organism>
<proteinExistence type="predicted"/>
<dbReference type="InterPro" id="IPR001763">
    <property type="entry name" value="Rhodanese-like_dom"/>
</dbReference>
<dbReference type="PROSITE" id="PS50206">
    <property type="entry name" value="RHODANESE_3"/>
    <property type="match status" value="3"/>
</dbReference>
<feature type="domain" description="Rhodanese" evidence="2">
    <location>
        <begin position="178"/>
        <end position="270"/>
    </location>
</feature>
<feature type="domain" description="Rhodanese" evidence="2">
    <location>
        <begin position="300"/>
        <end position="383"/>
    </location>
</feature>
<feature type="domain" description="Rhodanese" evidence="2">
    <location>
        <begin position="75"/>
        <end position="165"/>
    </location>
</feature>
<protein>
    <submittedName>
        <fullName evidence="3">3-mercaptopyruvate sulfurtransferase SseA, contains two rhodanese domains</fullName>
    </submittedName>
</protein>
<feature type="signal peptide" evidence="1">
    <location>
        <begin position="1"/>
        <end position="20"/>
    </location>
</feature>
<dbReference type="SMART" id="SM00450">
    <property type="entry name" value="RHOD"/>
    <property type="match status" value="3"/>
</dbReference>
<dbReference type="Gene3D" id="3.40.250.10">
    <property type="entry name" value="Rhodanese-like domain"/>
    <property type="match status" value="3"/>
</dbReference>
<dbReference type="Pfam" id="PF00581">
    <property type="entry name" value="Rhodanese"/>
    <property type="match status" value="3"/>
</dbReference>
<sequence>MRRLALFLAGILAVTFLVTGCQTTAKTAPVTDKAAAEVKKNVPQDPKLRITTVEVMDLFAKEFGDSPLVKETLDANKTFQLIDARPAVKYEAGHVPGAISIPKPMLEKNLDKLAKDKMLIFYCGGLHCKLSPQSAEIAMKAGFKNVKVWYEGQPGWVKAGNYVEIETKAVEKLATKPSQKPYVLIDARPAVKYRKTFIPTAISLPKAEFELKKGMLPNDKSIPLIFYCGGYKCKLSHESAALALKMGYKKVSVYSAGQPDWKKAKLPLWGDEASGVKKKAVASNALPEGISVKEFKELVAAGKVTVIDVRAPDEYAAGHLPGSINIFDEDFIFKAEEAVSKMPKEGRVVLHCATGGRAGGAYYAIQDTKYTNKANLQYLDATININQDGSFTIGEGH</sequence>
<name>A0A1M6M1G9_MALRU</name>
<accession>A0A1M6M1G9</accession>
<keyword evidence="1" id="KW-0732">Signal</keyword>
<evidence type="ECO:0000256" key="1">
    <source>
        <dbReference type="SAM" id="SignalP"/>
    </source>
</evidence>
<dbReference type="PANTHER" id="PTHR44086">
    <property type="entry name" value="THIOSULFATE SULFURTRANSFERASE RDL2, MITOCHONDRIAL-RELATED"/>
    <property type="match status" value="1"/>
</dbReference>
<dbReference type="CDD" id="cd00158">
    <property type="entry name" value="RHOD"/>
    <property type="match status" value="3"/>
</dbReference>
<evidence type="ECO:0000313" key="3">
    <source>
        <dbReference type="EMBL" id="SHJ77312.1"/>
    </source>
</evidence>
<gene>
    <name evidence="3" type="ORF">SAMN02745165_03142</name>
</gene>
<dbReference type="GO" id="GO:0004792">
    <property type="term" value="F:thiosulfate-cyanide sulfurtransferase activity"/>
    <property type="evidence" value="ECO:0007669"/>
    <property type="project" value="InterPro"/>
</dbReference>
<dbReference type="PANTHER" id="PTHR44086:SF10">
    <property type="entry name" value="THIOSULFATE SULFURTRANSFERASE_RHODANESE-LIKE DOMAIN-CONTAINING PROTEIN 3"/>
    <property type="match status" value="1"/>
</dbReference>
<dbReference type="Proteomes" id="UP000184171">
    <property type="component" value="Unassembled WGS sequence"/>
</dbReference>
<dbReference type="PROSITE" id="PS51257">
    <property type="entry name" value="PROKAR_LIPOPROTEIN"/>
    <property type="match status" value="1"/>
</dbReference>
<dbReference type="InterPro" id="IPR036873">
    <property type="entry name" value="Rhodanese-like_dom_sf"/>
</dbReference>
<keyword evidence="3" id="KW-0808">Transferase</keyword>
<dbReference type="OrthoDB" id="9776795at2"/>
<dbReference type="AlphaFoldDB" id="A0A1M6M1G9"/>
<dbReference type="InterPro" id="IPR001307">
    <property type="entry name" value="Thiosulphate_STrfase_CS"/>
</dbReference>
<reference evidence="3 4" key="1">
    <citation type="submission" date="2016-11" db="EMBL/GenBank/DDBJ databases">
        <authorList>
            <person name="Jaros S."/>
            <person name="Januszkiewicz K."/>
            <person name="Wedrychowicz H."/>
        </authorList>
    </citation>
    <scope>NUCLEOTIDE SEQUENCE [LARGE SCALE GENOMIC DNA]</scope>
    <source>
        <strain evidence="3 4">DSM 5091</strain>
    </source>
</reference>
<feature type="chain" id="PRO_5012635718" evidence="1">
    <location>
        <begin position="21"/>
        <end position="397"/>
    </location>
</feature>
<keyword evidence="4" id="KW-1185">Reference proteome</keyword>
<dbReference type="SUPFAM" id="SSF52821">
    <property type="entry name" value="Rhodanese/Cell cycle control phosphatase"/>
    <property type="match status" value="3"/>
</dbReference>
<dbReference type="PROSITE" id="PS00380">
    <property type="entry name" value="RHODANESE_1"/>
    <property type="match status" value="1"/>
</dbReference>
<dbReference type="STRING" id="1122189.SAMN02745165_03142"/>